<feature type="domain" description="Phospholipase D N-terminal" evidence="2">
    <location>
        <begin position="58"/>
        <end position="154"/>
    </location>
</feature>
<keyword evidence="3" id="KW-0378">Hydrolase</keyword>
<feature type="domain" description="PhoD-like phosphatase metallophosphatase" evidence="1">
    <location>
        <begin position="167"/>
        <end position="528"/>
    </location>
</feature>
<evidence type="ECO:0000313" key="3">
    <source>
        <dbReference type="EMBL" id="MDR7358368.1"/>
    </source>
</evidence>
<dbReference type="EC" id="3.1.3.1" evidence="3"/>
<dbReference type="CDD" id="cd07389">
    <property type="entry name" value="MPP_PhoD"/>
    <property type="match status" value="1"/>
</dbReference>
<dbReference type="Gene3D" id="3.60.21.70">
    <property type="entry name" value="PhoD-like phosphatase"/>
    <property type="match status" value="1"/>
</dbReference>
<dbReference type="Gene3D" id="2.60.40.380">
    <property type="entry name" value="Purple acid phosphatase-like, N-terminal"/>
    <property type="match status" value="1"/>
</dbReference>
<dbReference type="InterPro" id="IPR052900">
    <property type="entry name" value="Phospholipid_Metab_Enz"/>
</dbReference>
<dbReference type="PANTHER" id="PTHR43606:SF2">
    <property type="entry name" value="ALKALINE PHOSPHATASE FAMILY PROTEIN (AFU_ORTHOLOGUE AFUA_5G03860)"/>
    <property type="match status" value="1"/>
</dbReference>
<dbReference type="Proteomes" id="UP001183817">
    <property type="component" value="Unassembled WGS sequence"/>
</dbReference>
<name>A0ABU2BID7_9MICC</name>
<dbReference type="InterPro" id="IPR032093">
    <property type="entry name" value="PhoD_N"/>
</dbReference>
<dbReference type="InterPro" id="IPR038607">
    <property type="entry name" value="PhoD-like_sf"/>
</dbReference>
<proteinExistence type="predicted"/>
<protein>
    <submittedName>
        <fullName evidence="3">Alkaline phosphatase D</fullName>
        <ecNumber evidence="3">3.1.3.1</ecNumber>
    </submittedName>
</protein>
<reference evidence="3 4" key="1">
    <citation type="submission" date="2023-07" db="EMBL/GenBank/DDBJ databases">
        <title>Sequencing the genomes of 1000 actinobacteria strains.</title>
        <authorList>
            <person name="Klenk H.-P."/>
        </authorList>
    </citation>
    <scope>NUCLEOTIDE SEQUENCE [LARGE SCALE GENOMIC DNA]</scope>
    <source>
        <strain evidence="3 4">DSM 20167</strain>
    </source>
</reference>
<dbReference type="RefSeq" id="WP_310290167.1">
    <property type="nucleotide sequence ID" value="NZ_BAAAWO010000001.1"/>
</dbReference>
<dbReference type="GO" id="GO:0004035">
    <property type="term" value="F:alkaline phosphatase activity"/>
    <property type="evidence" value="ECO:0007669"/>
    <property type="project" value="UniProtKB-EC"/>
</dbReference>
<keyword evidence="4" id="KW-1185">Reference proteome</keyword>
<dbReference type="Pfam" id="PF16655">
    <property type="entry name" value="PhoD_N"/>
    <property type="match status" value="1"/>
</dbReference>
<dbReference type="Pfam" id="PF09423">
    <property type="entry name" value="PhoD"/>
    <property type="match status" value="1"/>
</dbReference>
<accession>A0ABU2BID7</accession>
<evidence type="ECO:0000259" key="2">
    <source>
        <dbReference type="Pfam" id="PF16655"/>
    </source>
</evidence>
<dbReference type="InterPro" id="IPR006311">
    <property type="entry name" value="TAT_signal"/>
</dbReference>
<dbReference type="InterPro" id="IPR018946">
    <property type="entry name" value="PhoD-like_MPP"/>
</dbReference>
<gene>
    <name evidence="3" type="ORF">J2S64_002059</name>
</gene>
<dbReference type="EMBL" id="JAVDYI010000001">
    <property type="protein sequence ID" value="MDR7358368.1"/>
    <property type="molecule type" value="Genomic_DNA"/>
</dbReference>
<dbReference type="PROSITE" id="PS51318">
    <property type="entry name" value="TAT"/>
    <property type="match status" value="1"/>
</dbReference>
<comment type="caution">
    <text evidence="3">The sequence shown here is derived from an EMBL/GenBank/DDBJ whole genome shotgun (WGS) entry which is preliminary data.</text>
</comment>
<sequence length="565" mass="61541">MDKVTSSTGSFVPSQSTATALPRRQVLRSTGIIAAAATLTGIFSTALPAHGASGHFQHGIASGDPYPESVLLWTRLTPEAVATPGSGLGGDARIRWDVAADSDFRRVVAGGWAQTGAWRDHTLKVVAAGLSPGTTYWYRFKFGQEYSPVGRTSTAPAAGAAVDRLRMGVVSCANYQAGHFAAYRHLADRGDLDLVLHLGDYVYEYAPGEYQARDIVVRPHDPAVEMTTLEHYRRRHAQYKTDPELQALHAAAPFVVTWDDHEFADDAFSGGAANHTEGAEGSWATRSGHARQAYAEWMPVRYETDGQLYRRLEFGSLASLSMLDLRSYRSKQADSQAGPAIDDPDRTMTGTEQIHWLLAGLGNDTQQWKLVGNPVMMTPVRIPSTLNAQELHALGELMGDGNIDGVPYNVDQWDGYVADRNRVLGHLRDNAVTDTVFLTGDIHSGWACDLPADPLTYPLTGRSLGTELVCTSVTSDNMDDILRVPERTASLSVESAIRALNPHIKYLDFDSHGFSVLEVTPAEVRMDWYRLADRTDAASPAQRTASWTVAAGTQKVRRTGEGILG</sequence>
<organism evidence="3 4">
    <name type="scientific">Paeniglutamicibacter sulfureus</name>
    <dbReference type="NCBI Taxonomy" id="43666"/>
    <lineage>
        <taxon>Bacteria</taxon>
        <taxon>Bacillati</taxon>
        <taxon>Actinomycetota</taxon>
        <taxon>Actinomycetes</taxon>
        <taxon>Micrococcales</taxon>
        <taxon>Micrococcaceae</taxon>
        <taxon>Paeniglutamicibacter</taxon>
    </lineage>
</organism>
<dbReference type="SUPFAM" id="SSF56300">
    <property type="entry name" value="Metallo-dependent phosphatases"/>
    <property type="match status" value="1"/>
</dbReference>
<dbReference type="PANTHER" id="PTHR43606">
    <property type="entry name" value="PHOSPHATASE, PUTATIVE (AFU_ORTHOLOGUE AFUA_6G08710)-RELATED"/>
    <property type="match status" value="1"/>
</dbReference>
<dbReference type="InterPro" id="IPR029052">
    <property type="entry name" value="Metallo-depent_PP-like"/>
</dbReference>
<evidence type="ECO:0000313" key="4">
    <source>
        <dbReference type="Proteomes" id="UP001183817"/>
    </source>
</evidence>
<evidence type="ECO:0000259" key="1">
    <source>
        <dbReference type="Pfam" id="PF09423"/>
    </source>
</evidence>